<evidence type="ECO:0000256" key="2">
    <source>
        <dbReference type="ARBA" id="ARBA00023125"/>
    </source>
</evidence>
<evidence type="ECO:0000313" key="6">
    <source>
        <dbReference type="EMBL" id="TDE01038.1"/>
    </source>
</evidence>
<dbReference type="RefSeq" id="WP_131899289.1">
    <property type="nucleotide sequence ID" value="NZ_SMKZ01000044.1"/>
</dbReference>
<proteinExistence type="predicted"/>
<dbReference type="Proteomes" id="UP000294739">
    <property type="component" value="Unassembled WGS sequence"/>
</dbReference>
<dbReference type="AlphaFoldDB" id="A0A4V2Z0H6"/>
<dbReference type="CDD" id="cd01392">
    <property type="entry name" value="HTH_LacI"/>
    <property type="match status" value="1"/>
</dbReference>
<keyword evidence="3" id="KW-0804">Transcription</keyword>
<accession>A0A4V2Z0H6</accession>
<dbReference type="SMART" id="SM00354">
    <property type="entry name" value="HTH_LACI"/>
    <property type="match status" value="1"/>
</dbReference>
<gene>
    <name evidence="6" type="ORF">E1269_23940</name>
</gene>
<dbReference type="SUPFAM" id="SSF47413">
    <property type="entry name" value="lambda repressor-like DNA-binding domains"/>
    <property type="match status" value="1"/>
</dbReference>
<dbReference type="PROSITE" id="PS50932">
    <property type="entry name" value="HTH_LACI_2"/>
    <property type="match status" value="1"/>
</dbReference>
<dbReference type="InterPro" id="IPR000843">
    <property type="entry name" value="HTH_LacI"/>
</dbReference>
<protein>
    <submittedName>
        <fullName evidence="6">LacI family transcriptional regulator</fullName>
    </submittedName>
</protein>
<dbReference type="InterPro" id="IPR010982">
    <property type="entry name" value="Lambda_DNA-bd_dom_sf"/>
</dbReference>
<organism evidence="6 7">
    <name type="scientific">Jiangella asiatica</name>
    <dbReference type="NCBI Taxonomy" id="2530372"/>
    <lineage>
        <taxon>Bacteria</taxon>
        <taxon>Bacillati</taxon>
        <taxon>Actinomycetota</taxon>
        <taxon>Actinomycetes</taxon>
        <taxon>Jiangellales</taxon>
        <taxon>Jiangellaceae</taxon>
        <taxon>Jiangella</taxon>
    </lineage>
</organism>
<dbReference type="InParanoid" id="A0A4V2Z0H6"/>
<dbReference type="PANTHER" id="PTHR30146">
    <property type="entry name" value="LACI-RELATED TRANSCRIPTIONAL REPRESSOR"/>
    <property type="match status" value="1"/>
</dbReference>
<evidence type="ECO:0000259" key="5">
    <source>
        <dbReference type="PROSITE" id="PS50932"/>
    </source>
</evidence>
<dbReference type="OrthoDB" id="3227375at2"/>
<dbReference type="Gene3D" id="1.10.260.40">
    <property type="entry name" value="lambda repressor-like DNA-binding domains"/>
    <property type="match status" value="1"/>
</dbReference>
<evidence type="ECO:0000256" key="4">
    <source>
        <dbReference type="SAM" id="MobiDB-lite"/>
    </source>
</evidence>
<dbReference type="EMBL" id="SMKZ01000044">
    <property type="protein sequence ID" value="TDE01038.1"/>
    <property type="molecule type" value="Genomic_DNA"/>
</dbReference>
<dbReference type="PANTHER" id="PTHR30146:SF153">
    <property type="entry name" value="LACTOSE OPERON REPRESSOR"/>
    <property type="match status" value="1"/>
</dbReference>
<evidence type="ECO:0000256" key="3">
    <source>
        <dbReference type="ARBA" id="ARBA00023163"/>
    </source>
</evidence>
<feature type="domain" description="HTH lacI-type" evidence="5">
    <location>
        <begin position="6"/>
        <end position="60"/>
    </location>
</feature>
<dbReference type="InterPro" id="IPR046335">
    <property type="entry name" value="LacI/GalR-like_sensor"/>
</dbReference>
<name>A0A4V2Z0H6_9ACTN</name>
<evidence type="ECO:0000313" key="7">
    <source>
        <dbReference type="Proteomes" id="UP000294739"/>
    </source>
</evidence>
<sequence length="364" mass="38326">MGAERPTLDTVARAAGVSKATVSKVLNGRGDVAPETRVRVQASIDALGYVPSTGRRVHGTAPTVTVLFDAFVNLYSAQVLSGVVTAGIELGADVVVTHLPGADGPQALTPAWFRELAAKGHLGLIVVTTEVRPDQVRACADAGLGLVAIDPVSIDPSTTDQLVSVSATNWSGGLQATEHLLSLGHRRIGFAGGLPASRPAQQRLHGHLAALSSHGVKTDDELILKVGFSYDDGRSMAARLLDLPNPPTAVVAGCDASALGVMQEARQRGLRLPEDLSIIGFDDTYAAEWASPQLTTVRQPMREMGRVALRTLLGLARGHRPETHHFELATTLVERSSTAAPRPGGDAVHHRWLADQPRPDTGGL</sequence>
<dbReference type="InterPro" id="IPR028082">
    <property type="entry name" value="Peripla_BP_I"/>
</dbReference>
<evidence type="ECO:0000256" key="1">
    <source>
        <dbReference type="ARBA" id="ARBA00023015"/>
    </source>
</evidence>
<keyword evidence="7" id="KW-1185">Reference proteome</keyword>
<keyword evidence="2" id="KW-0238">DNA-binding</keyword>
<comment type="caution">
    <text evidence="6">The sequence shown here is derived from an EMBL/GenBank/DDBJ whole genome shotgun (WGS) entry which is preliminary data.</text>
</comment>
<reference evidence="6 7" key="1">
    <citation type="submission" date="2019-03" db="EMBL/GenBank/DDBJ databases">
        <title>Draft genome sequences of novel Actinobacteria.</title>
        <authorList>
            <person name="Sahin N."/>
            <person name="Ay H."/>
            <person name="Saygin H."/>
        </authorList>
    </citation>
    <scope>NUCLEOTIDE SEQUENCE [LARGE SCALE GENOMIC DNA]</scope>
    <source>
        <strain evidence="6 7">5K138</strain>
    </source>
</reference>
<dbReference type="GO" id="GO:0000976">
    <property type="term" value="F:transcription cis-regulatory region binding"/>
    <property type="evidence" value="ECO:0007669"/>
    <property type="project" value="TreeGrafter"/>
</dbReference>
<feature type="region of interest" description="Disordered" evidence="4">
    <location>
        <begin position="335"/>
        <end position="364"/>
    </location>
</feature>
<dbReference type="Gene3D" id="3.40.50.2300">
    <property type="match status" value="2"/>
</dbReference>
<dbReference type="Pfam" id="PF00356">
    <property type="entry name" value="LacI"/>
    <property type="match status" value="1"/>
</dbReference>
<dbReference type="GO" id="GO:0003700">
    <property type="term" value="F:DNA-binding transcription factor activity"/>
    <property type="evidence" value="ECO:0007669"/>
    <property type="project" value="TreeGrafter"/>
</dbReference>
<dbReference type="Pfam" id="PF13377">
    <property type="entry name" value="Peripla_BP_3"/>
    <property type="match status" value="1"/>
</dbReference>
<dbReference type="SUPFAM" id="SSF53822">
    <property type="entry name" value="Periplasmic binding protein-like I"/>
    <property type="match status" value="1"/>
</dbReference>
<keyword evidence="1" id="KW-0805">Transcription regulation</keyword>